<protein>
    <recommendedName>
        <fullName evidence="3">Leucine-rich repeat-containing N-terminal plant-type domain-containing protein</fullName>
    </recommendedName>
</protein>
<dbReference type="Gramene" id="OIT07722">
    <property type="protein sequence ID" value="OIT07722"/>
    <property type="gene ID" value="A4A49_27868"/>
</dbReference>
<organism evidence="4 5">
    <name type="scientific">Nicotiana attenuata</name>
    <name type="common">Coyote tobacco</name>
    <dbReference type="NCBI Taxonomy" id="49451"/>
    <lineage>
        <taxon>Eukaryota</taxon>
        <taxon>Viridiplantae</taxon>
        <taxon>Streptophyta</taxon>
        <taxon>Embryophyta</taxon>
        <taxon>Tracheophyta</taxon>
        <taxon>Spermatophyta</taxon>
        <taxon>Magnoliopsida</taxon>
        <taxon>eudicotyledons</taxon>
        <taxon>Gunneridae</taxon>
        <taxon>Pentapetalae</taxon>
        <taxon>asterids</taxon>
        <taxon>lamiids</taxon>
        <taxon>Solanales</taxon>
        <taxon>Solanaceae</taxon>
        <taxon>Nicotianoideae</taxon>
        <taxon>Nicotianeae</taxon>
        <taxon>Nicotiana</taxon>
    </lineage>
</organism>
<accession>A0A1J6ISN1</accession>
<dbReference type="AlphaFoldDB" id="A0A1J6ISN1"/>
<feature type="domain" description="Leucine-rich repeat-containing N-terminal plant-type" evidence="3">
    <location>
        <begin position="48"/>
        <end position="82"/>
    </location>
</feature>
<evidence type="ECO:0000256" key="1">
    <source>
        <dbReference type="ARBA" id="ARBA00022614"/>
    </source>
</evidence>
<comment type="caution">
    <text evidence="4">The sequence shown here is derived from an EMBL/GenBank/DDBJ whole genome shotgun (WGS) entry which is preliminary data.</text>
</comment>
<dbReference type="Gene3D" id="3.80.10.10">
    <property type="entry name" value="Ribonuclease Inhibitor"/>
    <property type="match status" value="1"/>
</dbReference>
<name>A0A1J6ISN1_NICAT</name>
<dbReference type="Proteomes" id="UP000187609">
    <property type="component" value="Unassembled WGS sequence"/>
</dbReference>
<proteinExistence type="predicted"/>
<dbReference type="InterPro" id="IPR032675">
    <property type="entry name" value="LRR_dom_sf"/>
</dbReference>
<keyword evidence="1" id="KW-0433">Leucine-rich repeat</keyword>
<dbReference type="EMBL" id="MJEQ01037183">
    <property type="protein sequence ID" value="OIT07722.1"/>
    <property type="molecule type" value="Genomic_DNA"/>
</dbReference>
<evidence type="ECO:0000259" key="3">
    <source>
        <dbReference type="Pfam" id="PF08263"/>
    </source>
</evidence>
<dbReference type="SMR" id="A0A1J6ISN1"/>
<evidence type="ECO:0000313" key="4">
    <source>
        <dbReference type="EMBL" id="OIT07722.1"/>
    </source>
</evidence>
<evidence type="ECO:0000313" key="5">
    <source>
        <dbReference type="Proteomes" id="UP000187609"/>
    </source>
</evidence>
<gene>
    <name evidence="4" type="ORF">A4A49_27868</name>
</gene>
<keyword evidence="5" id="KW-1185">Reference proteome</keyword>
<sequence>MSEPPAALEWLSSALRQRRENEAEGFCSLGCEWCCCYSCWKEERISPLKLKQNINYKNGAYFSTWVANETSNCCQWEGISCSSSSRKVTELSIDIY</sequence>
<evidence type="ECO:0000256" key="2">
    <source>
        <dbReference type="ARBA" id="ARBA00022737"/>
    </source>
</evidence>
<dbReference type="Pfam" id="PF08263">
    <property type="entry name" value="LRRNT_2"/>
    <property type="match status" value="1"/>
</dbReference>
<keyword evidence="2" id="KW-0677">Repeat</keyword>
<dbReference type="OMA" id="LKNWLIW"/>
<dbReference type="InterPro" id="IPR013210">
    <property type="entry name" value="LRR_N_plant-typ"/>
</dbReference>
<reference evidence="4" key="1">
    <citation type="submission" date="2016-11" db="EMBL/GenBank/DDBJ databases">
        <title>The genome of Nicotiana attenuata.</title>
        <authorList>
            <person name="Xu S."/>
            <person name="Brockmoeller T."/>
            <person name="Gaquerel E."/>
            <person name="Navarro A."/>
            <person name="Kuhl H."/>
            <person name="Gase K."/>
            <person name="Ling Z."/>
            <person name="Zhou W."/>
            <person name="Kreitzer C."/>
            <person name="Stanke M."/>
            <person name="Tang H."/>
            <person name="Lyons E."/>
            <person name="Pandey P."/>
            <person name="Pandey S.P."/>
            <person name="Timmermann B."/>
            <person name="Baldwin I.T."/>
        </authorList>
    </citation>
    <scope>NUCLEOTIDE SEQUENCE [LARGE SCALE GENOMIC DNA]</scope>
    <source>
        <strain evidence="4">UT</strain>
    </source>
</reference>